<keyword evidence="7" id="KW-1185">Reference proteome</keyword>
<dbReference type="PANTHER" id="PTHR37419:SF1">
    <property type="entry name" value="SERINE_THREONINE-PROTEIN KINASE TOXIN HIPA"/>
    <property type="match status" value="1"/>
</dbReference>
<dbReference type="GO" id="GO:0004674">
    <property type="term" value="F:protein serine/threonine kinase activity"/>
    <property type="evidence" value="ECO:0007669"/>
    <property type="project" value="TreeGrafter"/>
</dbReference>
<dbReference type="AlphaFoldDB" id="A0A1H0CE14"/>
<evidence type="ECO:0000259" key="5">
    <source>
        <dbReference type="Pfam" id="PF13657"/>
    </source>
</evidence>
<evidence type="ECO:0000256" key="1">
    <source>
        <dbReference type="ARBA" id="ARBA00010164"/>
    </source>
</evidence>
<dbReference type="EMBL" id="FNII01000006">
    <property type="protein sequence ID" value="SDN56011.1"/>
    <property type="molecule type" value="Genomic_DNA"/>
</dbReference>
<dbReference type="Pfam" id="PF13657">
    <property type="entry name" value="Couple_hipA"/>
    <property type="match status" value="1"/>
</dbReference>
<dbReference type="Gene3D" id="1.10.1070.20">
    <property type="match status" value="1"/>
</dbReference>
<feature type="domain" description="HipA N-terminal subdomain 1" evidence="5">
    <location>
        <begin position="20"/>
        <end position="124"/>
    </location>
</feature>
<keyword evidence="3 6" id="KW-0418">Kinase</keyword>
<dbReference type="PANTHER" id="PTHR37419">
    <property type="entry name" value="SERINE/THREONINE-PROTEIN KINASE TOXIN HIPA"/>
    <property type="match status" value="1"/>
</dbReference>
<gene>
    <name evidence="6" type="ORF">SAMN04487951_10618</name>
</gene>
<dbReference type="Proteomes" id="UP000199677">
    <property type="component" value="Unassembled WGS sequence"/>
</dbReference>
<evidence type="ECO:0000256" key="2">
    <source>
        <dbReference type="ARBA" id="ARBA00022679"/>
    </source>
</evidence>
<organism evidence="6 7">
    <name type="scientific">Vreelandella arcis</name>
    <dbReference type="NCBI Taxonomy" id="416873"/>
    <lineage>
        <taxon>Bacteria</taxon>
        <taxon>Pseudomonadati</taxon>
        <taxon>Pseudomonadota</taxon>
        <taxon>Gammaproteobacteria</taxon>
        <taxon>Oceanospirillales</taxon>
        <taxon>Halomonadaceae</taxon>
        <taxon>Vreelandella</taxon>
    </lineage>
</organism>
<keyword evidence="2" id="KW-0808">Transferase</keyword>
<dbReference type="InterPro" id="IPR052028">
    <property type="entry name" value="HipA_Ser/Thr_kinase"/>
</dbReference>
<dbReference type="STRING" id="416873.SAMN04487951_10618"/>
<dbReference type="Pfam" id="PF07804">
    <property type="entry name" value="HipA_C"/>
    <property type="match status" value="1"/>
</dbReference>
<dbReference type="NCBIfam" id="TIGR03071">
    <property type="entry name" value="couple_hipA"/>
    <property type="match status" value="1"/>
</dbReference>
<evidence type="ECO:0000259" key="4">
    <source>
        <dbReference type="Pfam" id="PF07804"/>
    </source>
</evidence>
<reference evidence="7" key="1">
    <citation type="submission" date="2016-10" db="EMBL/GenBank/DDBJ databases">
        <authorList>
            <person name="Varghese N."/>
            <person name="Submissions S."/>
        </authorList>
    </citation>
    <scope>NUCLEOTIDE SEQUENCE [LARGE SCALE GENOMIC DNA]</scope>
    <source>
        <strain evidence="7">CGMCC 1.6494</strain>
    </source>
</reference>
<proteinExistence type="inferred from homology"/>
<evidence type="ECO:0000313" key="6">
    <source>
        <dbReference type="EMBL" id="SDN56011.1"/>
    </source>
</evidence>
<evidence type="ECO:0000256" key="3">
    <source>
        <dbReference type="ARBA" id="ARBA00022777"/>
    </source>
</evidence>
<name>A0A1H0CE14_9GAMM</name>
<evidence type="ECO:0000313" key="7">
    <source>
        <dbReference type="Proteomes" id="UP000199677"/>
    </source>
</evidence>
<sequence length="422" mass="46832">MLQDRPIGWRRIKMADVSVLDVLLYGEPIGTLTNVGGDRTIFAFNEAYIDDPDRPTLGLAFKDEFGALLTDFRAYQKRVMPFFSNLLPEGHLRKYLSENAGVNPEREFHLLWAFGHDLPGAVTIKPADGEVWPPIGGESTDADETQGGRRENALRFSLAGVQLKFSAVLAPSGGLTIPASGVGGSWIVKLPSREFEGVPENEFSMMTLARLIGIDVPPIDLVDVGSIKNLPEGIDKIGQSAFVIERFDRLSDGSAVHIEDFAQVFDVYAEQKYKTATLRNIAQVLAAETSDADIAEFIRRLVFCVLIGNGDMHMKNWSLIYPDRRNAALAPAYDLVSTIPYIPNDNMGLRISRARAFSELTNDELEHLAAKAAIPEKLVLDTAHEAVARFHQHWQAEKHHLPMTKQVREAIEGHIKRLPIAQ</sequence>
<dbReference type="InterPro" id="IPR017508">
    <property type="entry name" value="HipA_N1"/>
</dbReference>
<feature type="domain" description="HipA-like C-terminal" evidence="4">
    <location>
        <begin position="156"/>
        <end position="394"/>
    </location>
</feature>
<comment type="similarity">
    <text evidence="1">Belongs to the HipA Ser/Thr kinase family.</text>
</comment>
<protein>
    <submittedName>
        <fullName evidence="6">Serine/threonine-protein kinase HipA</fullName>
    </submittedName>
</protein>
<dbReference type="GO" id="GO:0005829">
    <property type="term" value="C:cytosol"/>
    <property type="evidence" value="ECO:0007669"/>
    <property type="project" value="TreeGrafter"/>
</dbReference>
<dbReference type="InterPro" id="IPR012893">
    <property type="entry name" value="HipA-like_C"/>
</dbReference>
<accession>A0A1H0CE14</accession>